<sequence>MKTQLYSYVRWSSDKQTGNSSLERQTRKSKEYAARNGLEWAELRDEAVSAYKGANWDEKKSALGGFIGAVKKGLVPSDSWLYVESLDRLSRQNVLDATEWFISVLKLGITIVTGMDEHVYNKESIAANATGLMMSIMLFARANEESETKSKRVVSHAKQLIERHKEGKPATIKSAGSHVWWIDSTGDEREGVKPHPEMWEPAKFIVEMFKEGDSIFRIVAALRERYPYGFKGRDWSGSTIKNMRVNPALYGCRTLKFGLEENKLENYYPALCTEAEFYRIQDVKSNNKFRATKSSSISLLAGMRLIRCGQCGGTMNTLTTTDGKIRYVCSSGLASKGGGCTRSWSLSGILIEHCLMIVLTHAYFDDSIRNQNSATDLDGQIEQHEVRIAELNTEIKNIASGIAKHYSEALVELLAAAEKERKQLVQELDRTNQKKLLLTTQSVFETNMVNFFELIQWGIISEPTHETRVKLREIVRRLMRSVVIHKYDGIVSLQYSYKEGEYFVFEGAGKRHEWTHYIKRDKDTSTVVSAEVIEQVKNHRLIKDIETSLYNLETAHDGMFNMVLDMLAIVNYPKLKGSQFWPKKSSTERTVFKKPA</sequence>
<evidence type="ECO:0000256" key="1">
    <source>
        <dbReference type="ARBA" id="ARBA00023125"/>
    </source>
</evidence>
<accession>A0ABT2RGG7</accession>
<dbReference type="SMART" id="SM00857">
    <property type="entry name" value="Resolvase"/>
    <property type="match status" value="1"/>
</dbReference>
<dbReference type="RefSeq" id="WP_262664250.1">
    <property type="nucleotide sequence ID" value="NZ_JAMHKS010000078.1"/>
</dbReference>
<organism evidence="5 6">
    <name type="scientific">Leclercia tamurae</name>
    <dbReference type="NCBI Taxonomy" id="2926467"/>
    <lineage>
        <taxon>Bacteria</taxon>
        <taxon>Pseudomonadati</taxon>
        <taxon>Pseudomonadota</taxon>
        <taxon>Gammaproteobacteria</taxon>
        <taxon>Enterobacterales</taxon>
        <taxon>Enterobacteriaceae</taxon>
        <taxon>Leclercia</taxon>
    </lineage>
</organism>
<evidence type="ECO:0000259" key="4">
    <source>
        <dbReference type="PROSITE" id="PS51737"/>
    </source>
</evidence>
<dbReference type="EMBL" id="JAMHKS010000078">
    <property type="protein sequence ID" value="MCU6679990.1"/>
    <property type="molecule type" value="Genomic_DNA"/>
</dbReference>
<dbReference type="InterPro" id="IPR006119">
    <property type="entry name" value="Resolv_N"/>
</dbReference>
<dbReference type="Gene3D" id="3.90.1750.20">
    <property type="entry name" value="Putative Large Serine Recombinase, Chain B, Domain 2"/>
    <property type="match status" value="1"/>
</dbReference>
<proteinExistence type="predicted"/>
<dbReference type="Pfam" id="PF13408">
    <property type="entry name" value="Zn_ribbon_recom"/>
    <property type="match status" value="1"/>
</dbReference>
<dbReference type="Pfam" id="PF07508">
    <property type="entry name" value="Recombinase"/>
    <property type="match status" value="1"/>
</dbReference>
<dbReference type="PROSITE" id="PS51737">
    <property type="entry name" value="RECOMBINASE_DNA_BIND"/>
    <property type="match status" value="1"/>
</dbReference>
<dbReference type="PANTHER" id="PTHR30461">
    <property type="entry name" value="DNA-INVERTASE FROM LAMBDOID PROPHAGE"/>
    <property type="match status" value="1"/>
</dbReference>
<evidence type="ECO:0000313" key="5">
    <source>
        <dbReference type="EMBL" id="MCU6679990.1"/>
    </source>
</evidence>
<comment type="caution">
    <text evidence="5">The sequence shown here is derived from an EMBL/GenBank/DDBJ whole genome shotgun (WGS) entry which is preliminary data.</text>
</comment>
<dbReference type="Gene3D" id="3.40.50.1390">
    <property type="entry name" value="Resolvase, N-terminal catalytic domain"/>
    <property type="match status" value="1"/>
</dbReference>
<evidence type="ECO:0000256" key="2">
    <source>
        <dbReference type="ARBA" id="ARBA00023172"/>
    </source>
</evidence>
<dbReference type="InterPro" id="IPR050639">
    <property type="entry name" value="SSR_resolvase"/>
</dbReference>
<dbReference type="PANTHER" id="PTHR30461:SF2">
    <property type="entry name" value="SERINE RECOMBINASE PINE-RELATED"/>
    <property type="match status" value="1"/>
</dbReference>
<name>A0ABT2RGG7_9ENTR</name>
<dbReference type="Pfam" id="PF00239">
    <property type="entry name" value="Resolvase"/>
    <property type="match status" value="1"/>
</dbReference>
<feature type="coiled-coil region" evidence="3">
    <location>
        <begin position="374"/>
        <end position="434"/>
    </location>
</feature>
<dbReference type="InterPro" id="IPR011109">
    <property type="entry name" value="DNA_bind_recombinase_dom"/>
</dbReference>
<gene>
    <name evidence="5" type="ORF">M8318_20295</name>
</gene>
<dbReference type="InterPro" id="IPR036162">
    <property type="entry name" value="Resolvase-like_N_sf"/>
</dbReference>
<dbReference type="Proteomes" id="UP001062027">
    <property type="component" value="Unassembled WGS sequence"/>
</dbReference>
<protein>
    <submittedName>
        <fullName evidence="5">Recombinase family protein</fullName>
    </submittedName>
</protein>
<evidence type="ECO:0000313" key="6">
    <source>
        <dbReference type="Proteomes" id="UP001062027"/>
    </source>
</evidence>
<keyword evidence="1" id="KW-0238">DNA-binding</keyword>
<dbReference type="CDD" id="cd00338">
    <property type="entry name" value="Ser_Recombinase"/>
    <property type="match status" value="1"/>
</dbReference>
<reference evidence="5" key="1">
    <citation type="submission" date="2022-05" db="EMBL/GenBank/DDBJ databases">
        <title>Description of a novel species of Leclercia; Leclercia tamurae and the Proposal for a Novel Genus Silvania gen. nov. Containing Two Novel Species Silvania hatchlandensis sp. nov. and Silvania confinis sp. nov. Isolated from the Rhizosphere of Oak.</title>
        <authorList>
            <person name="Maddock D.W."/>
            <person name="Brady C.L."/>
            <person name="Denman S."/>
            <person name="Arnold D."/>
        </authorList>
    </citation>
    <scope>NUCLEOTIDE SEQUENCE</scope>
    <source>
        <strain evidence="5">H6S3</strain>
    </source>
</reference>
<keyword evidence="3" id="KW-0175">Coiled coil</keyword>
<dbReference type="SUPFAM" id="SSF53041">
    <property type="entry name" value="Resolvase-like"/>
    <property type="match status" value="1"/>
</dbReference>
<keyword evidence="6" id="KW-1185">Reference proteome</keyword>
<evidence type="ECO:0000256" key="3">
    <source>
        <dbReference type="SAM" id="Coils"/>
    </source>
</evidence>
<feature type="domain" description="Recombinase" evidence="4">
    <location>
        <begin position="179"/>
        <end position="290"/>
    </location>
</feature>
<dbReference type="InterPro" id="IPR038109">
    <property type="entry name" value="DNA_bind_recomb_sf"/>
</dbReference>
<keyword evidence="2" id="KW-0233">DNA recombination</keyword>
<dbReference type="InterPro" id="IPR025827">
    <property type="entry name" value="Zn_ribbon_recom_dom"/>
</dbReference>